<keyword evidence="6" id="KW-0597">Phosphoprotein</keyword>
<evidence type="ECO:0000256" key="8">
    <source>
        <dbReference type="ARBA" id="ARBA00022737"/>
    </source>
</evidence>
<dbReference type="AlphaFoldDB" id="A0A5J4Z1V2"/>
<keyword evidence="7" id="KW-0493">Microtubule</keyword>
<dbReference type="PROSITE" id="PS50005">
    <property type="entry name" value="TPR"/>
    <property type="match status" value="2"/>
</dbReference>
<proteinExistence type="predicted"/>
<evidence type="ECO:0000259" key="16">
    <source>
        <dbReference type="PROSITE" id="PS50059"/>
    </source>
</evidence>
<feature type="repeat" description="TPR" evidence="15">
    <location>
        <begin position="250"/>
        <end position="283"/>
    </location>
</feature>
<dbReference type="InterPro" id="IPR001179">
    <property type="entry name" value="PPIase_FKBP_dom"/>
</dbReference>
<dbReference type="InterPro" id="IPR019734">
    <property type="entry name" value="TPR_rpt"/>
</dbReference>
<evidence type="ECO:0000256" key="2">
    <source>
        <dbReference type="ARBA" id="ARBA00004173"/>
    </source>
</evidence>
<evidence type="ECO:0000256" key="7">
    <source>
        <dbReference type="ARBA" id="ARBA00022701"/>
    </source>
</evidence>
<keyword evidence="14" id="KW-0697">Rotamase</keyword>
<reference evidence="18" key="1">
    <citation type="journal article" date="2019" name="Nat. Commun.">
        <title>Expansion of phycobilisome linker gene families in mesophilic red algae.</title>
        <authorList>
            <person name="Lee J."/>
            <person name="Kim D."/>
            <person name="Bhattacharya D."/>
            <person name="Yoon H.S."/>
        </authorList>
    </citation>
    <scope>NUCLEOTIDE SEQUENCE [LARGE SCALE GENOMIC DNA]</scope>
    <source>
        <strain evidence="18">CCMP 1328</strain>
    </source>
</reference>
<dbReference type="InterPro" id="IPR013105">
    <property type="entry name" value="TPR_2"/>
</dbReference>
<evidence type="ECO:0000256" key="13">
    <source>
        <dbReference type="ARBA" id="ARBA00023242"/>
    </source>
</evidence>
<feature type="domain" description="PPIase FKBP-type" evidence="16">
    <location>
        <begin position="27"/>
        <end position="122"/>
    </location>
</feature>
<dbReference type="InterPro" id="IPR050754">
    <property type="entry name" value="FKBP4/5/8-like"/>
</dbReference>
<feature type="repeat" description="TPR" evidence="15">
    <location>
        <begin position="216"/>
        <end position="249"/>
    </location>
</feature>
<dbReference type="GO" id="GO:0005634">
    <property type="term" value="C:nucleus"/>
    <property type="evidence" value="ECO:0007669"/>
    <property type="project" value="UniProtKB-SubCell"/>
</dbReference>
<evidence type="ECO:0000256" key="10">
    <source>
        <dbReference type="ARBA" id="ARBA00022990"/>
    </source>
</evidence>
<dbReference type="EC" id="5.2.1.8" evidence="14"/>
<evidence type="ECO:0000313" key="18">
    <source>
        <dbReference type="Proteomes" id="UP000324585"/>
    </source>
</evidence>
<comment type="subcellular location">
    <subcellularLocation>
        <location evidence="3">Cytoplasm</location>
        <location evidence="3">Cytoskeleton</location>
    </subcellularLocation>
    <subcellularLocation>
        <location evidence="4">Cytoplasm</location>
        <location evidence="4">Cytosol</location>
    </subcellularLocation>
    <subcellularLocation>
        <location evidence="2">Mitochondrion</location>
    </subcellularLocation>
    <subcellularLocation>
        <location evidence="1">Nucleus</location>
    </subcellularLocation>
</comment>
<sequence length="316" mass="35202">MIPVTNDGGVRKSVVTKAEGSTRPGLGSRVWLWYTLRLQDDSVLESCQETDAAAEHRRRPFSFRIGSKTVIRGLELAVMSMSVGEASEFVLEPDYAFGQRGKGHVIPPDAAVKLDIRLLKTEGGDQTQNLMAMSPQERFQLALTLKEAGNEKFKCTDYAAAAECYEQALNAVSYVRMHVQDQDSYYASAKNDAEVDHKVDMEGVVIPDEDVQQLRLACLNNLALCNFKEGDHAQAEEIASKALSIDPENAKGFFYRGRARYASGKFSEARDDLREAAQRNPDNKGIRLELDRVEKKLSAQSHQERRVYGAMFSGRA</sequence>
<dbReference type="SMART" id="SM00028">
    <property type="entry name" value="TPR"/>
    <property type="match status" value="3"/>
</dbReference>
<dbReference type="Pfam" id="PF00254">
    <property type="entry name" value="FKBP_C"/>
    <property type="match status" value="1"/>
</dbReference>
<dbReference type="Pfam" id="PF13181">
    <property type="entry name" value="TPR_8"/>
    <property type="match status" value="1"/>
</dbReference>
<evidence type="ECO:0000313" key="17">
    <source>
        <dbReference type="EMBL" id="KAA8497831.1"/>
    </source>
</evidence>
<dbReference type="SUPFAM" id="SSF54534">
    <property type="entry name" value="FKBP-like"/>
    <property type="match status" value="1"/>
</dbReference>
<dbReference type="GO" id="GO:0005829">
    <property type="term" value="C:cytosol"/>
    <property type="evidence" value="ECO:0007669"/>
    <property type="project" value="UniProtKB-SubCell"/>
</dbReference>
<evidence type="ECO:0000256" key="12">
    <source>
        <dbReference type="ARBA" id="ARBA00023212"/>
    </source>
</evidence>
<keyword evidence="5" id="KW-0488">Methylation</keyword>
<dbReference type="GO" id="GO:0005874">
    <property type="term" value="C:microtubule"/>
    <property type="evidence" value="ECO:0007669"/>
    <property type="project" value="UniProtKB-KW"/>
</dbReference>
<dbReference type="GO" id="GO:0003755">
    <property type="term" value="F:peptidyl-prolyl cis-trans isomerase activity"/>
    <property type="evidence" value="ECO:0007669"/>
    <property type="project" value="UniProtKB-KW"/>
</dbReference>
<gene>
    <name evidence="17" type="ORF">FVE85_5416</name>
</gene>
<evidence type="ECO:0000256" key="11">
    <source>
        <dbReference type="ARBA" id="ARBA00023128"/>
    </source>
</evidence>
<dbReference type="InterPro" id="IPR046357">
    <property type="entry name" value="PPIase_dom_sf"/>
</dbReference>
<dbReference type="OMA" id="LWNCEPE"/>
<dbReference type="Gene3D" id="3.10.50.40">
    <property type="match status" value="1"/>
</dbReference>
<keyword evidence="14 17" id="KW-0413">Isomerase</keyword>
<evidence type="ECO:0000256" key="3">
    <source>
        <dbReference type="ARBA" id="ARBA00004245"/>
    </source>
</evidence>
<name>A0A5J4Z1V2_PORPP</name>
<keyword evidence="11" id="KW-0496">Mitochondrion</keyword>
<keyword evidence="9 15" id="KW-0802">TPR repeat</keyword>
<dbReference type="Proteomes" id="UP000324585">
    <property type="component" value="Unassembled WGS sequence"/>
</dbReference>
<comment type="catalytic activity">
    <reaction evidence="14">
        <text>[protein]-peptidylproline (omega=180) = [protein]-peptidylproline (omega=0)</text>
        <dbReference type="Rhea" id="RHEA:16237"/>
        <dbReference type="Rhea" id="RHEA-COMP:10747"/>
        <dbReference type="Rhea" id="RHEA-COMP:10748"/>
        <dbReference type="ChEBI" id="CHEBI:83833"/>
        <dbReference type="ChEBI" id="CHEBI:83834"/>
        <dbReference type="EC" id="5.2.1.8"/>
    </reaction>
</comment>
<evidence type="ECO:0000256" key="4">
    <source>
        <dbReference type="ARBA" id="ARBA00004514"/>
    </source>
</evidence>
<dbReference type="Pfam" id="PF07719">
    <property type="entry name" value="TPR_2"/>
    <property type="match status" value="1"/>
</dbReference>
<comment type="caution">
    <text evidence="17">The sequence shown here is derived from an EMBL/GenBank/DDBJ whole genome shotgun (WGS) entry which is preliminary data.</text>
</comment>
<keyword evidence="18" id="KW-1185">Reference proteome</keyword>
<dbReference type="Gene3D" id="1.25.40.10">
    <property type="entry name" value="Tetratricopeptide repeat domain"/>
    <property type="match status" value="1"/>
</dbReference>
<evidence type="ECO:0000256" key="14">
    <source>
        <dbReference type="PROSITE-ProRule" id="PRU00277"/>
    </source>
</evidence>
<dbReference type="SUPFAM" id="SSF48452">
    <property type="entry name" value="TPR-like"/>
    <property type="match status" value="1"/>
</dbReference>
<accession>A0A5J4Z1V2</accession>
<evidence type="ECO:0000256" key="5">
    <source>
        <dbReference type="ARBA" id="ARBA00022481"/>
    </source>
</evidence>
<keyword evidence="8" id="KW-0677">Repeat</keyword>
<organism evidence="17 18">
    <name type="scientific">Porphyridium purpureum</name>
    <name type="common">Red alga</name>
    <name type="synonym">Porphyridium cruentum</name>
    <dbReference type="NCBI Taxonomy" id="35688"/>
    <lineage>
        <taxon>Eukaryota</taxon>
        <taxon>Rhodophyta</taxon>
        <taxon>Bangiophyceae</taxon>
        <taxon>Porphyridiales</taxon>
        <taxon>Porphyridiaceae</taxon>
        <taxon>Porphyridium</taxon>
    </lineage>
</organism>
<dbReference type="OrthoDB" id="1902587at2759"/>
<evidence type="ECO:0000256" key="9">
    <source>
        <dbReference type="ARBA" id="ARBA00022803"/>
    </source>
</evidence>
<keyword evidence="12" id="KW-0963">Cytoplasm</keyword>
<dbReference type="PANTHER" id="PTHR46512">
    <property type="entry name" value="PEPTIDYLPROLYL ISOMERASE"/>
    <property type="match status" value="1"/>
</dbReference>
<keyword evidence="12" id="KW-0206">Cytoskeleton</keyword>
<evidence type="ECO:0000256" key="6">
    <source>
        <dbReference type="ARBA" id="ARBA00022553"/>
    </source>
</evidence>
<keyword evidence="10" id="KW-0007">Acetylation</keyword>
<dbReference type="GO" id="GO:0005739">
    <property type="term" value="C:mitochondrion"/>
    <property type="evidence" value="ECO:0007669"/>
    <property type="project" value="UniProtKB-SubCell"/>
</dbReference>
<dbReference type="EMBL" id="VRMN01000001">
    <property type="protein sequence ID" value="KAA8497831.1"/>
    <property type="molecule type" value="Genomic_DNA"/>
</dbReference>
<dbReference type="InterPro" id="IPR011990">
    <property type="entry name" value="TPR-like_helical_dom_sf"/>
</dbReference>
<keyword evidence="13" id="KW-0539">Nucleus</keyword>
<evidence type="ECO:0000256" key="15">
    <source>
        <dbReference type="PROSITE-ProRule" id="PRU00339"/>
    </source>
</evidence>
<protein>
    <recommendedName>
        <fullName evidence="14">peptidylprolyl isomerase</fullName>
        <ecNumber evidence="14">5.2.1.8</ecNumber>
    </recommendedName>
</protein>
<dbReference type="PROSITE" id="PS50059">
    <property type="entry name" value="FKBP_PPIASE"/>
    <property type="match status" value="1"/>
</dbReference>
<evidence type="ECO:0000256" key="1">
    <source>
        <dbReference type="ARBA" id="ARBA00004123"/>
    </source>
</evidence>